<name>A0ABY5SKH5_9BACL</name>
<keyword evidence="3" id="KW-1185">Reference proteome</keyword>
<gene>
    <name evidence="2" type="ORF">L1F29_13340</name>
</gene>
<dbReference type="Pfam" id="PF03819">
    <property type="entry name" value="MazG"/>
    <property type="match status" value="1"/>
</dbReference>
<feature type="domain" description="NTP pyrophosphohydrolase MazG-like" evidence="1">
    <location>
        <begin position="30"/>
        <end position="93"/>
    </location>
</feature>
<protein>
    <recommendedName>
        <fullName evidence="1">NTP pyrophosphohydrolase MazG-like domain-containing protein</fullName>
    </recommendedName>
</protein>
<evidence type="ECO:0000313" key="3">
    <source>
        <dbReference type="Proteomes" id="UP001057877"/>
    </source>
</evidence>
<dbReference type="EMBL" id="CP091430">
    <property type="protein sequence ID" value="UVI32743.1"/>
    <property type="molecule type" value="Genomic_DNA"/>
</dbReference>
<dbReference type="RefSeq" id="WP_258388793.1">
    <property type="nucleotide sequence ID" value="NZ_CP091430.1"/>
</dbReference>
<evidence type="ECO:0000313" key="2">
    <source>
        <dbReference type="EMBL" id="UVI32743.1"/>
    </source>
</evidence>
<accession>A0ABY5SKH5</accession>
<organism evidence="2 3">
    <name type="scientific">Paenibacillus spongiae</name>
    <dbReference type="NCBI Taxonomy" id="2909671"/>
    <lineage>
        <taxon>Bacteria</taxon>
        <taxon>Bacillati</taxon>
        <taxon>Bacillota</taxon>
        <taxon>Bacilli</taxon>
        <taxon>Bacillales</taxon>
        <taxon>Paenibacillaceae</taxon>
        <taxon>Paenibacillus</taxon>
    </lineage>
</organism>
<dbReference type="InterPro" id="IPR004518">
    <property type="entry name" value="MazG-like_dom"/>
</dbReference>
<dbReference type="PANTHER" id="PTHR42702">
    <property type="entry name" value="NUCLEOTIDE PYROPHOSPHOHYDROLASE"/>
    <property type="match status" value="1"/>
</dbReference>
<dbReference type="PANTHER" id="PTHR42702:SF1">
    <property type="entry name" value="REGULATORY PROTEIN FOR BETA-LACTAMASE"/>
    <property type="match status" value="1"/>
</dbReference>
<sequence>MIKPGFNLAELQQYIKNKDYRPDQGMNYFYKLVEEVGELSEVLRKNRRMTEEGNIKGTIEEELYDVLYYVVAIANIHGINLEETVFMKEKINQVKWNQT</sequence>
<evidence type="ECO:0000259" key="1">
    <source>
        <dbReference type="Pfam" id="PF03819"/>
    </source>
</evidence>
<dbReference type="SUPFAM" id="SSF101386">
    <property type="entry name" value="all-alpha NTP pyrophosphatases"/>
    <property type="match status" value="1"/>
</dbReference>
<dbReference type="Proteomes" id="UP001057877">
    <property type="component" value="Chromosome"/>
</dbReference>
<reference evidence="2" key="1">
    <citation type="submission" date="2022-01" db="EMBL/GenBank/DDBJ databases">
        <title>Paenibacillus spongiae sp. nov., isolated from marine sponge.</title>
        <authorList>
            <person name="Li Z."/>
            <person name="Zhang M."/>
        </authorList>
    </citation>
    <scope>NUCLEOTIDE SEQUENCE</scope>
    <source>
        <strain evidence="2">PHS-Z3</strain>
    </source>
</reference>
<proteinExistence type="predicted"/>
<dbReference type="Gene3D" id="1.10.287.1080">
    <property type="entry name" value="MazG-like"/>
    <property type="match status" value="1"/>
</dbReference>